<evidence type="ECO:0000259" key="7">
    <source>
        <dbReference type="Pfam" id="PF04082"/>
    </source>
</evidence>
<dbReference type="GO" id="GO:0000978">
    <property type="term" value="F:RNA polymerase II cis-regulatory region sequence-specific DNA binding"/>
    <property type="evidence" value="ECO:0007669"/>
    <property type="project" value="InterPro"/>
</dbReference>
<dbReference type="RefSeq" id="XP_019037056.1">
    <property type="nucleotide sequence ID" value="XM_019184986.1"/>
</dbReference>
<comment type="subcellular location">
    <subcellularLocation>
        <location evidence="1">Nucleus</location>
    </subcellularLocation>
</comment>
<evidence type="ECO:0000256" key="2">
    <source>
        <dbReference type="ARBA" id="ARBA00022723"/>
    </source>
</evidence>
<evidence type="ECO:0000256" key="6">
    <source>
        <dbReference type="ARBA" id="ARBA00023242"/>
    </source>
</evidence>
<dbReference type="InterPro" id="IPR007219">
    <property type="entry name" value="XnlR_reg_dom"/>
</dbReference>
<feature type="domain" description="Xylanolytic transcriptional activator regulatory" evidence="7">
    <location>
        <begin position="97"/>
        <end position="319"/>
    </location>
</feature>
<evidence type="ECO:0000256" key="4">
    <source>
        <dbReference type="ARBA" id="ARBA00022771"/>
    </source>
</evidence>
<keyword evidence="9" id="KW-1185">Reference proteome</keyword>
<keyword evidence="5" id="KW-0862">Zinc</keyword>
<keyword evidence="6" id="KW-0539">Nucleus</keyword>
<keyword evidence="2" id="KW-0479">Metal-binding</keyword>
<protein>
    <recommendedName>
        <fullName evidence="7">Xylanolytic transcriptional activator regulatory domain-containing protein</fullName>
    </recommendedName>
</protein>
<dbReference type="Pfam" id="PF04082">
    <property type="entry name" value="Fungal_trans"/>
    <property type="match status" value="1"/>
</dbReference>
<dbReference type="GeneID" id="30202232"/>
<dbReference type="GO" id="GO:0005634">
    <property type="term" value="C:nucleus"/>
    <property type="evidence" value="ECO:0007669"/>
    <property type="project" value="UniProtKB-SubCell"/>
</dbReference>
<keyword evidence="3" id="KW-0677">Repeat</keyword>
<evidence type="ECO:0000256" key="5">
    <source>
        <dbReference type="ARBA" id="ARBA00022833"/>
    </source>
</evidence>
<name>A0A1E3NXC1_WICAA</name>
<dbReference type="PANTHER" id="PTHR40626:SF11">
    <property type="entry name" value="ZINC FINGER PROTEIN YPR022C"/>
    <property type="match status" value="1"/>
</dbReference>
<dbReference type="GO" id="GO:0006351">
    <property type="term" value="P:DNA-templated transcription"/>
    <property type="evidence" value="ECO:0007669"/>
    <property type="project" value="InterPro"/>
</dbReference>
<evidence type="ECO:0000313" key="9">
    <source>
        <dbReference type="Proteomes" id="UP000094112"/>
    </source>
</evidence>
<dbReference type="GO" id="GO:0000785">
    <property type="term" value="C:chromatin"/>
    <property type="evidence" value="ECO:0007669"/>
    <property type="project" value="TreeGrafter"/>
</dbReference>
<dbReference type="PANTHER" id="PTHR40626">
    <property type="entry name" value="MIP31509P"/>
    <property type="match status" value="1"/>
</dbReference>
<evidence type="ECO:0000256" key="1">
    <source>
        <dbReference type="ARBA" id="ARBA00004123"/>
    </source>
</evidence>
<reference evidence="8 9" key="1">
    <citation type="journal article" date="2016" name="Proc. Natl. Acad. Sci. U.S.A.">
        <title>Comparative genomics of biotechnologically important yeasts.</title>
        <authorList>
            <person name="Riley R."/>
            <person name="Haridas S."/>
            <person name="Wolfe K.H."/>
            <person name="Lopes M.R."/>
            <person name="Hittinger C.T."/>
            <person name="Goeker M."/>
            <person name="Salamov A.A."/>
            <person name="Wisecaver J.H."/>
            <person name="Long T.M."/>
            <person name="Calvey C.H."/>
            <person name="Aerts A.L."/>
            <person name="Barry K.W."/>
            <person name="Choi C."/>
            <person name="Clum A."/>
            <person name="Coughlan A.Y."/>
            <person name="Deshpande S."/>
            <person name="Douglass A.P."/>
            <person name="Hanson S.J."/>
            <person name="Klenk H.-P."/>
            <person name="LaButti K.M."/>
            <person name="Lapidus A."/>
            <person name="Lindquist E.A."/>
            <person name="Lipzen A.M."/>
            <person name="Meier-Kolthoff J.P."/>
            <person name="Ohm R.A."/>
            <person name="Otillar R.P."/>
            <person name="Pangilinan J.L."/>
            <person name="Peng Y."/>
            <person name="Rokas A."/>
            <person name="Rosa C.A."/>
            <person name="Scheuner C."/>
            <person name="Sibirny A.A."/>
            <person name="Slot J.C."/>
            <person name="Stielow J.B."/>
            <person name="Sun H."/>
            <person name="Kurtzman C.P."/>
            <person name="Blackwell M."/>
            <person name="Grigoriev I.V."/>
            <person name="Jeffries T.W."/>
        </authorList>
    </citation>
    <scope>NUCLEOTIDE SEQUENCE [LARGE SCALE GENOMIC DNA]</scope>
    <source>
        <strain evidence="9">ATCC 58044 / CBS 1984 / NCYC 433 / NRRL Y-366-8</strain>
    </source>
</reference>
<dbReference type="Proteomes" id="UP000094112">
    <property type="component" value="Unassembled WGS sequence"/>
</dbReference>
<dbReference type="EMBL" id="KV454212">
    <property type="protein sequence ID" value="ODQ57849.1"/>
    <property type="molecule type" value="Genomic_DNA"/>
</dbReference>
<gene>
    <name evidence="8" type="ORF">WICANDRAFT_80019</name>
</gene>
<dbReference type="CDD" id="cd12148">
    <property type="entry name" value="fungal_TF_MHR"/>
    <property type="match status" value="1"/>
</dbReference>
<sequence length="625" mass="72369">MESSSAGELDDKFTNFTTSGFEESMNWIFGQNSPVISPNFESILQDYSYSAEADNSKSAKLVSYVSSNTISKLLELLKTLNIEADFQSFFTHTDEFLDLFWHCFDTMYPIIHRPTFDVCYSNPNPTVLNLLLLIMIVVIGSSFAKQEPEFHLVANELQSKVRSQLILELQKIKEMRNAPLALLQALSLTDYFSLYSGTNKNLFEFQIYHPLIINLIKEIGLYSEKGDPLESKETTYETYQDWISYESWKRVAFFKYLLDIQRYFFLGTNPCLSVFDVKINLPCTDSTWYAIDTEGFKNEYSKQPKELNARSNSLSNFENVQTRYDQNEQNKLNIIPEVTQEGSWPNFLWSLRRLMQPYSNNQKEYHVDCFSQFSRFIFLHGVLSLVKELRNVHSFGQEVLGKSQFFAAKIEQSFYSWRLYLHHNIKEANASTTSSSCSASLNNYEISPAFWANITMFNVGLLGLYCKIDLLIGLFKELKLGSTNSFTIEAAISWSKSKDGEHSLIQACRLLRTMVDNKELIDAVPQAVFSIYISIVVCWVYEFGMLPDLKLWKDVTILSDVLNHHEKSLNYLDLVLEGKNCEIVTTDRFELLKYHMLYVTNYLKPCIWKHSSWASYVEEIESMTT</sequence>
<accession>A0A1E3NXC1</accession>
<dbReference type="InterPro" id="IPR051059">
    <property type="entry name" value="VerF-like"/>
</dbReference>
<evidence type="ECO:0000313" key="8">
    <source>
        <dbReference type="EMBL" id="ODQ57849.1"/>
    </source>
</evidence>
<evidence type="ECO:0000256" key="3">
    <source>
        <dbReference type="ARBA" id="ARBA00022737"/>
    </source>
</evidence>
<proteinExistence type="predicted"/>
<dbReference type="STRING" id="683960.A0A1E3NXC1"/>
<dbReference type="GO" id="GO:0008270">
    <property type="term" value="F:zinc ion binding"/>
    <property type="evidence" value="ECO:0007669"/>
    <property type="project" value="UniProtKB-KW"/>
</dbReference>
<dbReference type="AlphaFoldDB" id="A0A1E3NXC1"/>
<dbReference type="OrthoDB" id="3980796at2759"/>
<organism evidence="8 9">
    <name type="scientific">Wickerhamomyces anomalus (strain ATCC 58044 / CBS 1984 / NCYC 433 / NRRL Y-366-8)</name>
    <name type="common">Yeast</name>
    <name type="synonym">Hansenula anomala</name>
    <dbReference type="NCBI Taxonomy" id="683960"/>
    <lineage>
        <taxon>Eukaryota</taxon>
        <taxon>Fungi</taxon>
        <taxon>Dikarya</taxon>
        <taxon>Ascomycota</taxon>
        <taxon>Saccharomycotina</taxon>
        <taxon>Saccharomycetes</taxon>
        <taxon>Phaffomycetales</taxon>
        <taxon>Wickerhamomycetaceae</taxon>
        <taxon>Wickerhamomyces</taxon>
    </lineage>
</organism>
<dbReference type="GO" id="GO:0000981">
    <property type="term" value="F:DNA-binding transcription factor activity, RNA polymerase II-specific"/>
    <property type="evidence" value="ECO:0007669"/>
    <property type="project" value="InterPro"/>
</dbReference>
<keyword evidence="4" id="KW-0863">Zinc-finger</keyword>